<keyword evidence="1" id="KW-0472">Membrane</keyword>
<dbReference type="Proteomes" id="UP000619293">
    <property type="component" value="Unassembled WGS sequence"/>
</dbReference>
<organism evidence="2 3">
    <name type="scientific">Catellatospora chokoriensis</name>
    <dbReference type="NCBI Taxonomy" id="310353"/>
    <lineage>
        <taxon>Bacteria</taxon>
        <taxon>Bacillati</taxon>
        <taxon>Actinomycetota</taxon>
        <taxon>Actinomycetes</taxon>
        <taxon>Micromonosporales</taxon>
        <taxon>Micromonosporaceae</taxon>
        <taxon>Catellatospora</taxon>
    </lineage>
</organism>
<dbReference type="AlphaFoldDB" id="A0A8J3K5C4"/>
<feature type="transmembrane region" description="Helical" evidence="1">
    <location>
        <begin position="26"/>
        <end position="52"/>
    </location>
</feature>
<comment type="caution">
    <text evidence="2">The sequence shown here is derived from an EMBL/GenBank/DDBJ whole genome shotgun (WGS) entry which is preliminary data.</text>
</comment>
<feature type="transmembrane region" description="Helical" evidence="1">
    <location>
        <begin position="114"/>
        <end position="135"/>
    </location>
</feature>
<dbReference type="EMBL" id="BONG01000010">
    <property type="protein sequence ID" value="GIF88749.1"/>
    <property type="molecule type" value="Genomic_DNA"/>
</dbReference>
<name>A0A8J3K5C4_9ACTN</name>
<keyword evidence="3" id="KW-1185">Reference proteome</keyword>
<feature type="transmembrane region" description="Helical" evidence="1">
    <location>
        <begin position="166"/>
        <end position="191"/>
    </location>
</feature>
<evidence type="ECO:0000256" key="1">
    <source>
        <dbReference type="SAM" id="Phobius"/>
    </source>
</evidence>
<gene>
    <name evidence="2" type="ORF">Cch02nite_21930</name>
</gene>
<sequence length="219" mass="22131">MTQSASFPVEPVSPAGPRPPAGRPAVVTAAAAILALLALLNLVNALLHLAAINSVLNRFRVRAVLEGVNSADLHTLENSLKVGLVISALVLVVAAIILLALAWGVWQGNRVARILTWIACGLGILVSCCGISGAASLGSGNVTVQGGGDPSVTRGAQALVDSFPGWWAGLTGLSSAAQVLGYIATAVLLALPAANEFFSRTRSLPPGPDTPAVPPPTTA</sequence>
<keyword evidence="1" id="KW-1133">Transmembrane helix</keyword>
<protein>
    <submittedName>
        <fullName evidence="2">Uncharacterized protein</fullName>
    </submittedName>
</protein>
<evidence type="ECO:0000313" key="2">
    <source>
        <dbReference type="EMBL" id="GIF88749.1"/>
    </source>
</evidence>
<dbReference type="RefSeq" id="WP_191838468.1">
    <property type="nucleotide sequence ID" value="NZ_BAAALB010000005.1"/>
</dbReference>
<reference evidence="2 3" key="1">
    <citation type="submission" date="2021-01" db="EMBL/GenBank/DDBJ databases">
        <title>Whole genome shotgun sequence of Catellatospora chokoriensis NBRC 107358.</title>
        <authorList>
            <person name="Komaki H."/>
            <person name="Tamura T."/>
        </authorList>
    </citation>
    <scope>NUCLEOTIDE SEQUENCE [LARGE SCALE GENOMIC DNA]</scope>
    <source>
        <strain evidence="2 3">NBRC 107358</strain>
    </source>
</reference>
<accession>A0A8J3K5C4</accession>
<evidence type="ECO:0000313" key="3">
    <source>
        <dbReference type="Proteomes" id="UP000619293"/>
    </source>
</evidence>
<proteinExistence type="predicted"/>
<keyword evidence="1" id="KW-0812">Transmembrane</keyword>
<feature type="transmembrane region" description="Helical" evidence="1">
    <location>
        <begin position="82"/>
        <end position="102"/>
    </location>
</feature>